<keyword evidence="1 6" id="KW-0813">Transport</keyword>
<dbReference type="GO" id="GO:0005833">
    <property type="term" value="C:hemoglobin complex"/>
    <property type="evidence" value="ECO:0007669"/>
    <property type="project" value="UniProtKB-UniRule"/>
</dbReference>
<evidence type="ECO:0000256" key="3">
    <source>
        <dbReference type="ARBA" id="ARBA00022621"/>
    </source>
</evidence>
<keyword evidence="5 6" id="KW-0408">Iron</keyword>
<keyword evidence="8" id="KW-1015">Disulfide bond</keyword>
<keyword evidence="10" id="KW-0732">Signal</keyword>
<dbReference type="InterPro" id="IPR009050">
    <property type="entry name" value="Globin-like_sf"/>
</dbReference>
<evidence type="ECO:0000259" key="11">
    <source>
        <dbReference type="PROSITE" id="PS01033"/>
    </source>
</evidence>
<name>Q2PAD5_AREMA</name>
<dbReference type="Pfam" id="PF00042">
    <property type="entry name" value="Globin"/>
    <property type="match status" value="1"/>
</dbReference>
<protein>
    <recommendedName>
        <fullName evidence="6">Extracellular globin</fullName>
    </recommendedName>
</protein>
<feature type="binding site" description="proximal binding residue" evidence="7">
    <location>
        <position position="111"/>
    </location>
    <ligand>
        <name>heme b</name>
        <dbReference type="ChEBI" id="CHEBI:60344"/>
    </ligand>
    <ligandPart>
        <name>Fe</name>
        <dbReference type="ChEBI" id="CHEBI:18248"/>
    </ligandPart>
</feature>
<feature type="chain" id="PRO_5004213305" description="Extracellular globin" evidence="10">
    <location>
        <begin position="17"/>
        <end position="157"/>
    </location>
</feature>
<evidence type="ECO:0000256" key="1">
    <source>
        <dbReference type="ARBA" id="ARBA00022448"/>
    </source>
</evidence>
<accession>Q2PAD5</accession>
<proteinExistence type="evidence at transcript level"/>
<dbReference type="Gene3D" id="1.10.490.10">
    <property type="entry name" value="Globins"/>
    <property type="match status" value="1"/>
</dbReference>
<evidence type="ECO:0000313" key="12">
    <source>
        <dbReference type="EMBL" id="CAJ32741.1"/>
    </source>
</evidence>
<comment type="similarity">
    <text evidence="6 9">Belongs to the globin family.</text>
</comment>
<dbReference type="GO" id="GO:0005344">
    <property type="term" value="F:oxygen carrier activity"/>
    <property type="evidence" value="ECO:0007669"/>
    <property type="project" value="UniProtKB-UniRule"/>
</dbReference>
<dbReference type="InterPro" id="IPR014610">
    <property type="entry name" value="Haemoglobin_extracell"/>
</dbReference>
<dbReference type="InterPro" id="IPR000971">
    <property type="entry name" value="Globin"/>
</dbReference>
<dbReference type="GO" id="GO:0019825">
    <property type="term" value="F:oxygen binding"/>
    <property type="evidence" value="ECO:0007669"/>
    <property type="project" value="UniProtKB-UniRule"/>
</dbReference>
<dbReference type="PIRSF" id="PIRSF036517">
    <property type="entry name" value="Ext_hemo"/>
    <property type="match status" value="1"/>
</dbReference>
<sequence>MKVLIVLMACLAYVAADCGPLQRLKVKHQWVQVYSGHGYEREAFGREVFLEMYNQAPKAKDLFTRVRGENVFSPEFGAHMVRVLGGLDMCIALLSDDTVLNAQLAHLSTQHKDRGIPNEYFDVMKVALMKVVPGHVSHFDFDAWSACYDVIANGIKH</sequence>
<dbReference type="PROSITE" id="PS01033">
    <property type="entry name" value="GLOBIN"/>
    <property type="match status" value="1"/>
</dbReference>
<dbReference type="InterPro" id="IPR012292">
    <property type="entry name" value="Globin/Proto"/>
</dbReference>
<dbReference type="GO" id="GO:0020037">
    <property type="term" value="F:heme binding"/>
    <property type="evidence" value="ECO:0007669"/>
    <property type="project" value="UniProtKB-UniRule"/>
</dbReference>
<keyword evidence="2 6" id="KW-0349">Heme</keyword>
<keyword evidence="3 6" id="KW-0561">Oxygen transport</keyword>
<evidence type="ECO:0000256" key="10">
    <source>
        <dbReference type="SAM" id="SignalP"/>
    </source>
</evidence>
<gene>
    <name evidence="12" type="primary">hbA2c</name>
</gene>
<dbReference type="GO" id="GO:0005506">
    <property type="term" value="F:iron ion binding"/>
    <property type="evidence" value="ECO:0007669"/>
    <property type="project" value="UniProtKB-UniRule"/>
</dbReference>
<organism evidence="12">
    <name type="scientific">Arenicola marina</name>
    <name type="common">Lugworm</name>
    <name type="synonym">Lumbricus marinus</name>
    <dbReference type="NCBI Taxonomy" id="6344"/>
    <lineage>
        <taxon>Eukaryota</taxon>
        <taxon>Metazoa</taxon>
        <taxon>Spiralia</taxon>
        <taxon>Lophotrochozoa</taxon>
        <taxon>Annelida</taxon>
        <taxon>Polychaeta</taxon>
        <taxon>Sedentaria</taxon>
        <taxon>Scolecida</taxon>
        <taxon>Arenicolidae</taxon>
        <taxon>Arenicola</taxon>
    </lineage>
</organism>
<dbReference type="CDD" id="cd01040">
    <property type="entry name" value="Mb-like"/>
    <property type="match status" value="1"/>
</dbReference>
<evidence type="ECO:0000256" key="5">
    <source>
        <dbReference type="ARBA" id="ARBA00023004"/>
    </source>
</evidence>
<evidence type="ECO:0000256" key="8">
    <source>
        <dbReference type="PIRSR" id="PIRSR036517-2"/>
    </source>
</evidence>
<dbReference type="AlphaFoldDB" id="Q2PAD5"/>
<dbReference type="InterPro" id="IPR044399">
    <property type="entry name" value="Mb-like_M"/>
</dbReference>
<evidence type="ECO:0000256" key="9">
    <source>
        <dbReference type="RuleBase" id="RU000356"/>
    </source>
</evidence>
<feature type="signal peptide" evidence="10">
    <location>
        <begin position="1"/>
        <end position="16"/>
    </location>
</feature>
<dbReference type="EMBL" id="AM109950">
    <property type="protein sequence ID" value="CAJ32741.1"/>
    <property type="molecule type" value="mRNA"/>
</dbReference>
<evidence type="ECO:0000256" key="4">
    <source>
        <dbReference type="ARBA" id="ARBA00022723"/>
    </source>
</evidence>
<dbReference type="SUPFAM" id="SSF46458">
    <property type="entry name" value="Globin-like"/>
    <property type="match status" value="1"/>
</dbReference>
<evidence type="ECO:0000256" key="7">
    <source>
        <dbReference type="PIRSR" id="PIRSR036517-1"/>
    </source>
</evidence>
<feature type="domain" description="Globin" evidence="11">
    <location>
        <begin position="17"/>
        <end position="157"/>
    </location>
</feature>
<dbReference type="SMR" id="Q2PAD5"/>
<keyword evidence="4 6" id="KW-0479">Metal-binding</keyword>
<reference evidence="12" key="1">
    <citation type="journal article" date="2006" name="Comp. Biochem. Physiol. B, Comp. Biochem.">
        <title>The multigenic family of the extracellular hemoglobin from the annelid polychaete Arenicola marina.</title>
        <authorList>
            <person name="Chabasse C."/>
            <person name="Bailly X."/>
            <person name="Rousselot M."/>
            <person name="Zal F."/>
        </authorList>
    </citation>
    <scope>NUCLEOTIDE SEQUENCE</scope>
</reference>
<feature type="disulfide bond" evidence="8">
    <location>
        <begin position="18"/>
        <end position="147"/>
    </location>
</feature>
<dbReference type="GO" id="GO:0005576">
    <property type="term" value="C:extracellular region"/>
    <property type="evidence" value="ECO:0007669"/>
    <property type="project" value="UniProtKB-UniRule"/>
</dbReference>
<evidence type="ECO:0000256" key="2">
    <source>
        <dbReference type="ARBA" id="ARBA00022617"/>
    </source>
</evidence>
<evidence type="ECO:0000256" key="6">
    <source>
        <dbReference type="PIRNR" id="PIRNR036517"/>
    </source>
</evidence>